<organism evidence="2 3">
    <name type="scientific">Tetracentron sinense</name>
    <name type="common">Spur-leaf</name>
    <dbReference type="NCBI Taxonomy" id="13715"/>
    <lineage>
        <taxon>Eukaryota</taxon>
        <taxon>Viridiplantae</taxon>
        <taxon>Streptophyta</taxon>
        <taxon>Embryophyta</taxon>
        <taxon>Tracheophyta</taxon>
        <taxon>Spermatophyta</taxon>
        <taxon>Magnoliopsida</taxon>
        <taxon>Trochodendrales</taxon>
        <taxon>Trochodendraceae</taxon>
        <taxon>Tetracentron</taxon>
    </lineage>
</organism>
<reference evidence="2 3" key="1">
    <citation type="submission" date="2020-04" db="EMBL/GenBank/DDBJ databases">
        <title>Plant Genome Project.</title>
        <authorList>
            <person name="Zhang R.-G."/>
        </authorList>
    </citation>
    <scope>NUCLEOTIDE SEQUENCE [LARGE SCALE GENOMIC DNA]</scope>
    <source>
        <strain evidence="2">YNK0</strain>
        <tissue evidence="2">Leaf</tissue>
    </source>
</reference>
<evidence type="ECO:0000313" key="2">
    <source>
        <dbReference type="EMBL" id="KAF8412640.1"/>
    </source>
</evidence>
<accession>A0A834ZS88</accession>
<protein>
    <recommendedName>
        <fullName evidence="1">Retrotransposon gag domain-containing protein</fullName>
    </recommendedName>
</protein>
<dbReference type="OMA" id="IWINGCE"/>
<evidence type="ECO:0000259" key="1">
    <source>
        <dbReference type="Pfam" id="PF03732"/>
    </source>
</evidence>
<dbReference type="InterPro" id="IPR005162">
    <property type="entry name" value="Retrotrans_gag_dom"/>
</dbReference>
<dbReference type="EMBL" id="JABCRI010000001">
    <property type="protein sequence ID" value="KAF8412640.1"/>
    <property type="molecule type" value="Genomic_DNA"/>
</dbReference>
<gene>
    <name evidence="2" type="ORF">HHK36_000608</name>
</gene>
<name>A0A834ZS88_TETSI</name>
<proteinExistence type="predicted"/>
<dbReference type="OrthoDB" id="2013610at2759"/>
<keyword evidence="3" id="KW-1185">Reference proteome</keyword>
<feature type="domain" description="Retrotransposon gag" evidence="1">
    <location>
        <begin position="40"/>
        <end position="112"/>
    </location>
</feature>
<evidence type="ECO:0000313" key="3">
    <source>
        <dbReference type="Proteomes" id="UP000655225"/>
    </source>
</evidence>
<sequence length="173" mass="19923">MGSLRIDLPRFRDDDPTGWVYTAEQYKKYYKISDKQMTTIATIHLIGDVVPWYQWVKKPIGELTWQQFTKALCERFGPIDGGDPSGNLSKLYQGGSIREYQTQYERLTNCSPKLPESFLFLIFIDVFQSFLGRTMYFAGLEYTSATFAPALDNLLPSMTFILAILCRYSHIAL</sequence>
<comment type="caution">
    <text evidence="2">The sequence shown here is derived from an EMBL/GenBank/DDBJ whole genome shotgun (WGS) entry which is preliminary data.</text>
</comment>
<dbReference type="Proteomes" id="UP000655225">
    <property type="component" value="Unassembled WGS sequence"/>
</dbReference>
<dbReference type="AlphaFoldDB" id="A0A834ZS88"/>
<dbReference type="Pfam" id="PF03732">
    <property type="entry name" value="Retrotrans_gag"/>
    <property type="match status" value="1"/>
</dbReference>